<sequence>MSTGRSQRMEGLEEMEQRLRAEQQQEIATMRDAMMAQLRAEFSRGIPDQSNQQP</sequence>
<evidence type="ECO:0000313" key="2">
    <source>
        <dbReference type="EMBL" id="MCI97754.1"/>
    </source>
</evidence>
<keyword evidence="3" id="KW-1185">Reference proteome</keyword>
<feature type="region of interest" description="Disordered" evidence="1">
    <location>
        <begin position="1"/>
        <end position="21"/>
    </location>
</feature>
<protein>
    <submittedName>
        <fullName evidence="2">Uncharacterized protein</fullName>
    </submittedName>
</protein>
<dbReference type="AlphaFoldDB" id="A0A392WAT9"/>
<evidence type="ECO:0000313" key="3">
    <source>
        <dbReference type="Proteomes" id="UP000265520"/>
    </source>
</evidence>
<feature type="compositionally biased region" description="Basic and acidic residues" evidence="1">
    <location>
        <begin position="7"/>
        <end position="21"/>
    </location>
</feature>
<evidence type="ECO:0000256" key="1">
    <source>
        <dbReference type="SAM" id="MobiDB-lite"/>
    </source>
</evidence>
<name>A0A392WAT9_9FABA</name>
<comment type="caution">
    <text evidence="2">The sequence shown here is derived from an EMBL/GenBank/DDBJ whole genome shotgun (WGS) entry which is preliminary data.</text>
</comment>
<organism evidence="2 3">
    <name type="scientific">Trifolium medium</name>
    <dbReference type="NCBI Taxonomy" id="97028"/>
    <lineage>
        <taxon>Eukaryota</taxon>
        <taxon>Viridiplantae</taxon>
        <taxon>Streptophyta</taxon>
        <taxon>Embryophyta</taxon>
        <taxon>Tracheophyta</taxon>
        <taxon>Spermatophyta</taxon>
        <taxon>Magnoliopsida</taxon>
        <taxon>eudicotyledons</taxon>
        <taxon>Gunneridae</taxon>
        <taxon>Pentapetalae</taxon>
        <taxon>rosids</taxon>
        <taxon>fabids</taxon>
        <taxon>Fabales</taxon>
        <taxon>Fabaceae</taxon>
        <taxon>Papilionoideae</taxon>
        <taxon>50 kb inversion clade</taxon>
        <taxon>NPAAA clade</taxon>
        <taxon>Hologalegina</taxon>
        <taxon>IRL clade</taxon>
        <taxon>Trifolieae</taxon>
        <taxon>Trifolium</taxon>
    </lineage>
</organism>
<accession>A0A392WAT9</accession>
<dbReference type="EMBL" id="LXQA011452988">
    <property type="protein sequence ID" value="MCI97754.1"/>
    <property type="molecule type" value="Genomic_DNA"/>
</dbReference>
<proteinExistence type="predicted"/>
<reference evidence="2 3" key="1">
    <citation type="journal article" date="2018" name="Front. Plant Sci.">
        <title>Red Clover (Trifolium pratense) and Zigzag Clover (T. medium) - A Picture of Genomic Similarities and Differences.</title>
        <authorList>
            <person name="Dluhosova J."/>
            <person name="Istvanek J."/>
            <person name="Nedelnik J."/>
            <person name="Repkova J."/>
        </authorList>
    </citation>
    <scope>NUCLEOTIDE SEQUENCE [LARGE SCALE GENOMIC DNA]</scope>
    <source>
        <strain evidence="3">cv. 10/8</strain>
        <tissue evidence="2">Leaf</tissue>
    </source>
</reference>
<feature type="non-terminal residue" evidence="2">
    <location>
        <position position="54"/>
    </location>
</feature>
<dbReference type="Proteomes" id="UP000265520">
    <property type="component" value="Unassembled WGS sequence"/>
</dbReference>